<dbReference type="InterPro" id="IPR006303">
    <property type="entry name" value="FliR"/>
</dbReference>
<comment type="function">
    <text evidence="1 10">Role in flagellar biosynthesis.</text>
</comment>
<keyword evidence="8 10" id="KW-0975">Bacterial flagellum</keyword>
<dbReference type="AlphaFoldDB" id="A0A2G6MPT5"/>
<proteinExistence type="inferred from homology"/>
<keyword evidence="11" id="KW-0282">Flagellum</keyword>
<keyword evidence="4 10" id="KW-1003">Cell membrane</keyword>
<feature type="transmembrane region" description="Helical" evidence="10">
    <location>
        <begin position="217"/>
        <end position="240"/>
    </location>
</feature>
<keyword evidence="6 10" id="KW-1133">Transmembrane helix</keyword>
<organism evidence="11 12">
    <name type="scientific">Desulfobacter postgatei</name>
    <dbReference type="NCBI Taxonomy" id="2293"/>
    <lineage>
        <taxon>Bacteria</taxon>
        <taxon>Pseudomonadati</taxon>
        <taxon>Thermodesulfobacteriota</taxon>
        <taxon>Desulfobacteria</taxon>
        <taxon>Desulfobacterales</taxon>
        <taxon>Desulfobacteraceae</taxon>
        <taxon>Desulfobacter</taxon>
    </lineage>
</organism>
<evidence type="ECO:0000313" key="12">
    <source>
        <dbReference type="Proteomes" id="UP000231203"/>
    </source>
</evidence>
<keyword evidence="11" id="KW-0966">Cell projection</keyword>
<dbReference type="GO" id="GO:0044780">
    <property type="term" value="P:bacterial-type flagellum assembly"/>
    <property type="evidence" value="ECO:0007669"/>
    <property type="project" value="UniProtKB-UniRule"/>
</dbReference>
<evidence type="ECO:0000256" key="2">
    <source>
        <dbReference type="ARBA" id="ARBA00009772"/>
    </source>
</evidence>
<comment type="caution">
    <text evidence="11">The sequence shown here is derived from an EMBL/GenBank/DDBJ whole genome shotgun (WGS) entry which is preliminary data.</text>
</comment>
<evidence type="ECO:0000256" key="10">
    <source>
        <dbReference type="RuleBase" id="RU362071"/>
    </source>
</evidence>
<keyword evidence="5 10" id="KW-0812">Transmembrane</keyword>
<protein>
    <recommendedName>
        <fullName evidence="3 9">Flagellar biosynthetic protein FliR</fullName>
    </recommendedName>
</protein>
<evidence type="ECO:0000256" key="7">
    <source>
        <dbReference type="ARBA" id="ARBA00023136"/>
    </source>
</evidence>
<dbReference type="GO" id="GO:0009425">
    <property type="term" value="C:bacterial-type flagellum basal body"/>
    <property type="evidence" value="ECO:0007669"/>
    <property type="project" value="UniProtKB-SubCell"/>
</dbReference>
<dbReference type="NCBIfam" id="TIGR01400">
    <property type="entry name" value="fliR"/>
    <property type="match status" value="1"/>
</dbReference>
<evidence type="ECO:0000256" key="8">
    <source>
        <dbReference type="ARBA" id="ARBA00023143"/>
    </source>
</evidence>
<dbReference type="PANTHER" id="PTHR30065">
    <property type="entry name" value="FLAGELLAR BIOSYNTHETIC PROTEIN FLIR"/>
    <property type="match status" value="1"/>
</dbReference>
<feature type="transmembrane region" description="Helical" evidence="10">
    <location>
        <begin position="71"/>
        <end position="93"/>
    </location>
</feature>
<sequence length="262" mass="28867">MELLDLIDPIRFRTFMLVLARVSVFLFLFPVFTSTAIPNRVKMAFSLVLTLLFYMVVPVDPARFPKDLPTFGLMLGAELLVGFILGLCLRIFFAGVQMAGQVIGFQIGFAMINVMDPQSGENISIMDQIGYWVCLVIFLLLNGHHIIIMSMVDSFELVPVGGFVMHPALTPRVMDVVSGLFVNAVKISAPVIATLTFVNAGFGLIAKFSPQTNVMIVAFPVKIAVGLIFFSMTLPIIAIVTRNYIEPCRKLFLALLFYMGGG</sequence>
<name>A0A2G6MPT5_9BACT</name>
<accession>A0A2G6MPT5</accession>
<evidence type="ECO:0000256" key="5">
    <source>
        <dbReference type="ARBA" id="ARBA00022692"/>
    </source>
</evidence>
<feature type="transmembrane region" description="Helical" evidence="10">
    <location>
        <begin position="43"/>
        <end position="59"/>
    </location>
</feature>
<reference evidence="11 12" key="1">
    <citation type="submission" date="2017-10" db="EMBL/GenBank/DDBJ databases">
        <title>Novel microbial diversity and functional potential in the marine mammal oral microbiome.</title>
        <authorList>
            <person name="Dudek N.K."/>
            <person name="Sun C.L."/>
            <person name="Burstein D."/>
            <person name="Kantor R.S."/>
            <person name="Aliaga Goltsman D.S."/>
            <person name="Bik E.M."/>
            <person name="Thomas B.C."/>
            <person name="Banfield J.F."/>
            <person name="Relman D.A."/>
        </authorList>
    </citation>
    <scope>NUCLEOTIDE SEQUENCE [LARGE SCALE GENOMIC DNA]</scope>
    <source>
        <strain evidence="11">DOLJORAL78_47_202</strain>
    </source>
</reference>
<comment type="subcellular location">
    <subcellularLocation>
        <location evidence="10">Cell membrane</location>
        <topology evidence="10">Multi-pass membrane protein</topology>
    </subcellularLocation>
    <subcellularLocation>
        <location evidence="10">Bacterial flagellum basal body</location>
    </subcellularLocation>
</comment>
<feature type="transmembrane region" description="Helical" evidence="10">
    <location>
        <begin position="187"/>
        <end position="205"/>
    </location>
</feature>
<dbReference type="InterPro" id="IPR002010">
    <property type="entry name" value="T3SS_IM_R"/>
</dbReference>
<feature type="transmembrane region" description="Helical" evidence="10">
    <location>
        <begin position="129"/>
        <end position="152"/>
    </location>
</feature>
<feature type="transmembrane region" description="Helical" evidence="10">
    <location>
        <begin position="12"/>
        <end position="37"/>
    </location>
</feature>
<evidence type="ECO:0000256" key="1">
    <source>
        <dbReference type="ARBA" id="ARBA00002578"/>
    </source>
</evidence>
<dbReference type="PANTHER" id="PTHR30065:SF1">
    <property type="entry name" value="SURFACE PRESENTATION OF ANTIGENS PROTEIN SPAR"/>
    <property type="match status" value="1"/>
</dbReference>
<evidence type="ECO:0000256" key="3">
    <source>
        <dbReference type="ARBA" id="ARBA00021717"/>
    </source>
</evidence>
<evidence type="ECO:0000256" key="9">
    <source>
        <dbReference type="NCBIfam" id="TIGR01400"/>
    </source>
</evidence>
<comment type="similarity">
    <text evidence="2 10">Belongs to the FliR/MopE/SpaR family.</text>
</comment>
<evidence type="ECO:0000313" key="11">
    <source>
        <dbReference type="EMBL" id="PIE62094.1"/>
    </source>
</evidence>
<dbReference type="GO" id="GO:0006605">
    <property type="term" value="P:protein targeting"/>
    <property type="evidence" value="ECO:0007669"/>
    <property type="project" value="UniProtKB-UniRule"/>
</dbReference>
<dbReference type="EMBL" id="PDTI01000064">
    <property type="protein sequence ID" value="PIE62094.1"/>
    <property type="molecule type" value="Genomic_DNA"/>
</dbReference>
<evidence type="ECO:0000256" key="4">
    <source>
        <dbReference type="ARBA" id="ARBA00022475"/>
    </source>
</evidence>
<keyword evidence="7 10" id="KW-0472">Membrane</keyword>
<dbReference type="PRINTS" id="PR00953">
    <property type="entry name" value="TYPE3IMRPROT"/>
</dbReference>
<evidence type="ECO:0000256" key="6">
    <source>
        <dbReference type="ARBA" id="ARBA00022989"/>
    </source>
</evidence>
<dbReference type="Proteomes" id="UP000231203">
    <property type="component" value="Unassembled WGS sequence"/>
</dbReference>
<dbReference type="Pfam" id="PF01311">
    <property type="entry name" value="Bac_export_1"/>
    <property type="match status" value="1"/>
</dbReference>
<dbReference type="GO" id="GO:0005886">
    <property type="term" value="C:plasma membrane"/>
    <property type="evidence" value="ECO:0007669"/>
    <property type="project" value="UniProtKB-SubCell"/>
</dbReference>
<gene>
    <name evidence="11" type="primary">fliR</name>
    <name evidence="11" type="ORF">CSA25_06875</name>
</gene>
<keyword evidence="11" id="KW-0969">Cilium</keyword>